<keyword evidence="10" id="KW-1185">Reference proteome</keyword>
<evidence type="ECO:0000259" key="8">
    <source>
        <dbReference type="Pfam" id="PF01765"/>
    </source>
</evidence>
<proteinExistence type="inferred from homology"/>
<evidence type="ECO:0000313" key="10">
    <source>
        <dbReference type="Proteomes" id="UP000064893"/>
    </source>
</evidence>
<dbReference type="FunFam" id="1.10.132.20:FF:000001">
    <property type="entry name" value="Ribosome-recycling factor"/>
    <property type="match status" value="1"/>
</dbReference>
<comment type="function">
    <text evidence="5 6">Responsible for the release of ribosomes from messenger RNA at the termination of protein biosynthesis. May increase the efficiency of translation by recycling ribosomes from one round of translation to another.</text>
</comment>
<gene>
    <name evidence="6 9" type="primary">frr</name>
    <name evidence="9" type="ORF">L21SP5_02336</name>
</gene>
<reference evidence="9 10" key="1">
    <citation type="submission" date="2015-11" db="EMBL/GenBank/DDBJ databases">
        <title>Description and complete genome sequence of a novel strain predominating in hypersaline microbial mats and representing a new family of the Bacteriodetes phylum.</title>
        <authorList>
            <person name="Spring S."/>
            <person name="Bunk B."/>
            <person name="Sproer C."/>
            <person name="Klenk H.-P."/>
        </authorList>
    </citation>
    <scope>NUCLEOTIDE SEQUENCE [LARGE SCALE GENOMIC DNA]</scope>
    <source>
        <strain evidence="9 10">L21-Spi-D4</strain>
    </source>
</reference>
<evidence type="ECO:0000256" key="7">
    <source>
        <dbReference type="SAM" id="MobiDB-lite"/>
    </source>
</evidence>
<dbReference type="GO" id="GO:0006415">
    <property type="term" value="P:translational termination"/>
    <property type="evidence" value="ECO:0007669"/>
    <property type="project" value="UniProtKB-UniRule"/>
</dbReference>
<evidence type="ECO:0000256" key="4">
    <source>
        <dbReference type="ARBA" id="ARBA00022917"/>
    </source>
</evidence>
<dbReference type="GO" id="GO:0005737">
    <property type="term" value="C:cytoplasm"/>
    <property type="evidence" value="ECO:0007669"/>
    <property type="project" value="UniProtKB-SubCell"/>
</dbReference>
<sequence length="187" mass="21269">MNEEVQMFMDDAKERMENAVKHLDQVLGKLRAGKASPQLLADVKVDYYGATTPLSQVSNINTPDGQTIRVQPWEKNMIEPIEKAIMNANLGFNPSNNGEAVIINVPPLTEERRKELVKQVKKESEDAKVSIRNARRDANDEFKKLKNEGLSEDEEKRAEEKVQDLTNQHIEKVEELIDAKEAEIMKV</sequence>
<comment type="subcellular location">
    <subcellularLocation>
        <location evidence="1 6">Cytoplasm</location>
    </subcellularLocation>
</comment>
<dbReference type="PANTHER" id="PTHR20982">
    <property type="entry name" value="RIBOSOME RECYCLING FACTOR"/>
    <property type="match status" value="1"/>
</dbReference>
<dbReference type="Proteomes" id="UP000064893">
    <property type="component" value="Chromosome"/>
</dbReference>
<evidence type="ECO:0000256" key="1">
    <source>
        <dbReference type="ARBA" id="ARBA00004496"/>
    </source>
</evidence>
<accession>A0A0S2I0Y4</accession>
<evidence type="ECO:0000256" key="5">
    <source>
        <dbReference type="ARBA" id="ARBA00025050"/>
    </source>
</evidence>
<dbReference type="Gene3D" id="3.30.1360.40">
    <property type="match status" value="1"/>
</dbReference>
<dbReference type="RefSeq" id="WP_057953382.1">
    <property type="nucleotide sequence ID" value="NZ_CP013118.1"/>
</dbReference>
<dbReference type="AlphaFoldDB" id="A0A0S2I0Y4"/>
<evidence type="ECO:0000313" key="9">
    <source>
        <dbReference type="EMBL" id="ALO15968.1"/>
    </source>
</evidence>
<dbReference type="PATRIC" id="fig|1307839.3.peg.2456"/>
<dbReference type="Gene3D" id="1.10.132.20">
    <property type="entry name" value="Ribosome-recycling factor"/>
    <property type="match status" value="1"/>
</dbReference>
<dbReference type="HAMAP" id="MF_00040">
    <property type="entry name" value="RRF"/>
    <property type="match status" value="1"/>
</dbReference>
<dbReference type="Pfam" id="PF01765">
    <property type="entry name" value="RRF"/>
    <property type="match status" value="1"/>
</dbReference>
<comment type="similarity">
    <text evidence="2 6">Belongs to the RRF family.</text>
</comment>
<dbReference type="InterPro" id="IPR036191">
    <property type="entry name" value="RRF_sf"/>
</dbReference>
<dbReference type="GO" id="GO:0043023">
    <property type="term" value="F:ribosomal large subunit binding"/>
    <property type="evidence" value="ECO:0007669"/>
    <property type="project" value="TreeGrafter"/>
</dbReference>
<keyword evidence="3 6" id="KW-0963">Cytoplasm</keyword>
<dbReference type="InterPro" id="IPR023584">
    <property type="entry name" value="Ribosome_recyc_fac_dom"/>
</dbReference>
<dbReference type="NCBIfam" id="TIGR00496">
    <property type="entry name" value="frr"/>
    <property type="match status" value="1"/>
</dbReference>
<evidence type="ECO:0000256" key="2">
    <source>
        <dbReference type="ARBA" id="ARBA00005912"/>
    </source>
</evidence>
<dbReference type="PANTHER" id="PTHR20982:SF3">
    <property type="entry name" value="MITOCHONDRIAL RIBOSOME RECYCLING FACTOR PSEUDO 1"/>
    <property type="match status" value="1"/>
</dbReference>
<name>A0A0S2I0Y4_9BACT</name>
<dbReference type="KEGG" id="blq:L21SP5_02336"/>
<feature type="region of interest" description="Disordered" evidence="7">
    <location>
        <begin position="140"/>
        <end position="163"/>
    </location>
</feature>
<feature type="domain" description="Ribosome recycling factor" evidence="8">
    <location>
        <begin position="25"/>
        <end position="185"/>
    </location>
</feature>
<dbReference type="FunFam" id="3.30.1360.40:FF:000001">
    <property type="entry name" value="Ribosome-recycling factor"/>
    <property type="match status" value="1"/>
</dbReference>
<keyword evidence="4 6" id="KW-0648">Protein biosynthesis</keyword>
<dbReference type="CDD" id="cd00520">
    <property type="entry name" value="RRF"/>
    <property type="match status" value="1"/>
</dbReference>
<dbReference type="SUPFAM" id="SSF55194">
    <property type="entry name" value="Ribosome recycling factor, RRF"/>
    <property type="match status" value="1"/>
</dbReference>
<dbReference type="EMBL" id="CP013118">
    <property type="protein sequence ID" value="ALO15968.1"/>
    <property type="molecule type" value="Genomic_DNA"/>
</dbReference>
<dbReference type="InterPro" id="IPR002661">
    <property type="entry name" value="Ribosome_recyc_fac"/>
</dbReference>
<dbReference type="OrthoDB" id="9804006at2"/>
<organism evidence="9 10">
    <name type="scientific">Salinivirga cyanobacteriivorans</name>
    <dbReference type="NCBI Taxonomy" id="1307839"/>
    <lineage>
        <taxon>Bacteria</taxon>
        <taxon>Pseudomonadati</taxon>
        <taxon>Bacteroidota</taxon>
        <taxon>Bacteroidia</taxon>
        <taxon>Bacteroidales</taxon>
        <taxon>Salinivirgaceae</taxon>
        <taxon>Salinivirga</taxon>
    </lineage>
</organism>
<evidence type="ECO:0000256" key="3">
    <source>
        <dbReference type="ARBA" id="ARBA00022490"/>
    </source>
</evidence>
<evidence type="ECO:0000256" key="6">
    <source>
        <dbReference type="HAMAP-Rule" id="MF_00040"/>
    </source>
</evidence>
<dbReference type="STRING" id="1307839.L21SP5_02336"/>
<protein>
    <recommendedName>
        <fullName evidence="6">Ribosome-recycling factor</fullName>
        <shortName evidence="6">RRF</shortName>
    </recommendedName>
    <alternativeName>
        <fullName evidence="6">Ribosome-releasing factor</fullName>
    </alternativeName>
</protein>